<protein>
    <submittedName>
        <fullName evidence="1">Uncharacterized protein</fullName>
    </submittedName>
</protein>
<comment type="caution">
    <text evidence="1">The sequence shown here is derived from an EMBL/GenBank/DDBJ whole genome shotgun (WGS) entry which is preliminary data.</text>
</comment>
<evidence type="ECO:0000313" key="1">
    <source>
        <dbReference type="EMBL" id="KAI4369182.1"/>
    </source>
</evidence>
<proteinExistence type="predicted"/>
<dbReference type="Proteomes" id="UP001057402">
    <property type="component" value="Chromosome 5"/>
</dbReference>
<organism evidence="1 2">
    <name type="scientific">Melastoma candidum</name>
    <dbReference type="NCBI Taxonomy" id="119954"/>
    <lineage>
        <taxon>Eukaryota</taxon>
        <taxon>Viridiplantae</taxon>
        <taxon>Streptophyta</taxon>
        <taxon>Embryophyta</taxon>
        <taxon>Tracheophyta</taxon>
        <taxon>Spermatophyta</taxon>
        <taxon>Magnoliopsida</taxon>
        <taxon>eudicotyledons</taxon>
        <taxon>Gunneridae</taxon>
        <taxon>Pentapetalae</taxon>
        <taxon>rosids</taxon>
        <taxon>malvids</taxon>
        <taxon>Myrtales</taxon>
        <taxon>Melastomataceae</taxon>
        <taxon>Melastomatoideae</taxon>
        <taxon>Melastomateae</taxon>
        <taxon>Melastoma</taxon>
    </lineage>
</organism>
<evidence type="ECO:0000313" key="2">
    <source>
        <dbReference type="Proteomes" id="UP001057402"/>
    </source>
</evidence>
<name>A0ACB9QSN2_9MYRT</name>
<keyword evidence="2" id="KW-1185">Reference proteome</keyword>
<reference evidence="2" key="1">
    <citation type="journal article" date="2023" name="Front. Plant Sci.">
        <title>Chromosomal-level genome assembly of Melastoma candidum provides insights into trichome evolution.</title>
        <authorList>
            <person name="Zhong Y."/>
            <person name="Wu W."/>
            <person name="Sun C."/>
            <person name="Zou P."/>
            <person name="Liu Y."/>
            <person name="Dai S."/>
            <person name="Zhou R."/>
        </authorList>
    </citation>
    <scope>NUCLEOTIDE SEQUENCE [LARGE SCALE GENOMIC DNA]</scope>
</reference>
<accession>A0ACB9QSN2</accession>
<gene>
    <name evidence="1" type="ORF">MLD38_017659</name>
</gene>
<sequence>MEDHSSSSSASTSSPPDRFHHNLPRDPDEPTTAASSSSSSYAPPSLALHEDHTVHGHDLFLHHEIDDQQQRHPLFEFNFRRNNFISFEDASSAVRDDTWSCIVVVLTFWFFVSMTLILGVYGSVTLRLSPNSSILVEPNSIFVQSLKVEELDDTRPHPALYGFSKSPQLDVIRFWKRSHNASVSIDSHKEWIYYLNEGSLINISYSVKSPGSSIYLVLAQGTEGFSQWLEDPTYPNITLSWNLVNGDGMIQQVIYKSSSYYIAVGNLNYEEVSVELDLSVKAYLYNTTKAYYKCTFLRSECSFTIRYLSGDSAVLATTAPGLSTPSDEWYIKISYGPRWITYLVGAGGMTVLMLLAFNFLNKFRCGREDNLEMPHIRMEPERAPLLMPKDEDLSSWGSFHDSSSQDEEDIEEMLAAQAPEGKLLKDGENSNNTRRLCGICFDAPRDCFFLPCGHCVACLECGLRIVEASGTCPVCRRNMKKVRRIFTV</sequence>
<dbReference type="EMBL" id="CM042884">
    <property type="protein sequence ID" value="KAI4369182.1"/>
    <property type="molecule type" value="Genomic_DNA"/>
</dbReference>